<keyword evidence="5" id="KW-0966">Cell projection</keyword>
<dbReference type="InterPro" id="IPR010506">
    <property type="entry name" value="DMAP1-bd"/>
</dbReference>
<evidence type="ECO:0000256" key="1">
    <source>
        <dbReference type="ARBA" id="ARBA00004487"/>
    </source>
</evidence>
<dbReference type="Pfam" id="PF23024">
    <property type="entry name" value="AMP-dom_DIP2-like"/>
    <property type="match status" value="1"/>
</dbReference>
<feature type="domain" description="DMAP1-binding" evidence="7">
    <location>
        <begin position="107"/>
        <end position="223"/>
    </location>
</feature>
<dbReference type="FunFam" id="3.40.50.12780:FF:000002">
    <property type="entry name" value="Disco interacting protein 2 homolog B"/>
    <property type="match status" value="1"/>
</dbReference>
<evidence type="ECO:0000256" key="4">
    <source>
        <dbReference type="ARBA" id="ARBA00022902"/>
    </source>
</evidence>
<evidence type="ECO:0000256" key="5">
    <source>
        <dbReference type="ARBA" id="ARBA00023273"/>
    </source>
</evidence>
<dbReference type="InterPro" id="IPR000873">
    <property type="entry name" value="AMP-dep_synth/lig_dom"/>
</dbReference>
<dbReference type="CDD" id="cd05905">
    <property type="entry name" value="Dip2"/>
    <property type="match status" value="2"/>
</dbReference>
<feature type="region of interest" description="Disordered" evidence="6">
    <location>
        <begin position="1"/>
        <end position="31"/>
    </location>
</feature>
<evidence type="ECO:0000313" key="9">
    <source>
        <dbReference type="Proteomes" id="UP001152803"/>
    </source>
</evidence>
<protein>
    <recommendedName>
        <fullName evidence="7">DMAP1-binding domain-containing protein</fullName>
    </recommendedName>
</protein>
<feature type="region of interest" description="Disordered" evidence="6">
    <location>
        <begin position="395"/>
        <end position="417"/>
    </location>
</feature>
<proteinExistence type="inferred from homology"/>
<dbReference type="EMBL" id="JAFJMO010000003">
    <property type="protein sequence ID" value="KAJ8282319.1"/>
    <property type="molecule type" value="Genomic_DNA"/>
</dbReference>
<keyword evidence="9" id="KW-1185">Reference proteome</keyword>
<keyword evidence="4" id="KW-0524">Neurogenesis</keyword>
<evidence type="ECO:0000256" key="2">
    <source>
        <dbReference type="ARBA" id="ARBA00007735"/>
    </source>
</evidence>
<dbReference type="GO" id="GO:0043005">
    <property type="term" value="C:neuron projection"/>
    <property type="evidence" value="ECO:0007669"/>
    <property type="project" value="UniProtKB-SubCell"/>
</dbReference>
<dbReference type="PROSITE" id="PS51912">
    <property type="entry name" value="DMAP1_BIND"/>
    <property type="match status" value="1"/>
</dbReference>
<dbReference type="Gene3D" id="3.40.50.12780">
    <property type="entry name" value="N-terminal domain of ligase-like"/>
    <property type="match status" value="2"/>
</dbReference>
<accession>A0A9Q1DV45</accession>
<dbReference type="Pfam" id="PF00501">
    <property type="entry name" value="AMP-binding"/>
    <property type="match status" value="2"/>
</dbReference>
<comment type="caution">
    <text evidence="8">The sequence shown here is derived from an EMBL/GenBank/DDBJ whole genome shotgun (WGS) entry which is preliminary data.</text>
</comment>
<dbReference type="FunFam" id="3.40.50.12780:FF:000004">
    <property type="entry name" value="Disco interacting protein 2 homolog A"/>
    <property type="match status" value="1"/>
</dbReference>
<dbReference type="Pfam" id="PF06464">
    <property type="entry name" value="DMAP_binding"/>
    <property type="match status" value="1"/>
</dbReference>
<dbReference type="FunFam" id="3.30.300.30:FF:000003">
    <property type="entry name" value="DIP2 disco-interacting protein 2 homolog A"/>
    <property type="match status" value="1"/>
</dbReference>
<dbReference type="InterPro" id="IPR037337">
    <property type="entry name" value="Dip2-like_dom"/>
</dbReference>
<feature type="region of interest" description="Disordered" evidence="6">
    <location>
        <begin position="226"/>
        <end position="297"/>
    </location>
</feature>
<sequence>MKGNKEISKAPLRWSCNTGQPRASETASTLTPPRLPRRLAHFLIVLGVASSVCLSPGPRRRPSGFPPALSGDLICGDPSCSSGCNGSLDVERVETERGAPSACGRLAVRAAGLALRSPVWRLNWEGEGDITQKGYEKKRGKLLAPYIPRIRGVDPSLQIDGRVQSPQVTPPVSKQNRAHAANSRDERFRSDLHTEAVHAALAKYKERKMPMPSKRRSVLVQSSLEAYTPPDTSSASEDEGSLRRQGRTASSTPYQAHPSVEHWFNRVIQGSSTSSSASSTSSLPGGRPHASNTSSSASTVLAHLMAHTHLDNHSAPPDVTGLLERSVHVERPQVPSVRGVPRGFSHAGGLDTADGVPVNSRVSSKIQQLLNTLKRPKRPPLREFFVDDFEELLDVQQPDPNQPKPEGTQMSPLSGEPLGVVTNWPPSLLASLQRWGTTQPKSPCLTALDNAGKPTYTLTYGKLWTRCLKLAYSLLNKLSSRNEPLLRPGDRVALVIPNNDPVMFMVAFYGCLLAELVPVPIEVPLTRKDAGSQQIGFLLGSCGVTLALTTDACQKGLPKAQTGEVATFKGWPRVLWFVMDGKHVVKPPKDWHPPIRDASNEIAYIEYKTSKEGSTMGVTVPHSAMLAHCHALTQACGYTEAETITNVLDFKRDAGLWHGVLTSVMNRMHVISIPYSLMKVNPLSWIQKVHTYKARVAVVKSRDMHWSLLAQRDQRDISLSSLRMLIIADGANPWSISSCDAFLNVFQARGLRPEVICPSASSTEALTVAIRRPPEMGVPPPGKAVLSMSGLSHSVIRVDTEEKLSVLTAQDVGQVMPGALVCVVRADGTPCLCRTDEVGEICVSSSSTGISYFGLPGMTKNIFETIPVTESGVPISDRPFTRTSLLGFVGPDNLIFVVGKMEGLMVVSGRRHNADDVVATALAVEPMKFVYRGRIAVFSVSVLHDERIVVVAEQRPDASEEDSFQWMSRVLQAIDSIHQVGVYCLALVPANTLPKAPLGGIHISETKQRFLDGALHPCNVLMCPHTCVTNLPKPRQKQPEVGPASMIVGNLVAGKRIAQASGRDMTQLEDNDQFLYMQDVLQWRAQATPDHPLFLVLNAKGTVASTASCLQLHKRAERVAVALMEKGRLNTGDHVALVYPPGIDLIATFYGCLYAGCVPVTVRPPHPQNLSTTLPTVKMIVEVSKSVCILTTQAIIRLLKSKEAMAAVDVKAWPMVLDTDDLPRKKAPQIYKPPTPEMLAYLDFSVSTTGILAGVKMSHAATSALCRSIKLQCELYPSRQIAICLDPYCGLGFALWCLCSVYSGHQSILVPPLELESNVSLWLVAVSQYKVRVTFCSYSVMEMCTKGLGSQTDALRMRNVNLSCVRTCMVVAEERPRIALTQSFSKIFKDLGLSARAVSTTFGCRVNVAVCLQPNRLGKLAEQGTAGPDPTTVYLDMRALRHDRVRLVERGSPHSLPLMESGKILPGVKVIIANTETKGPLGDSHLGEVWVSSPHNASGYYTVHGEEALHADHFNTRLSFGDTQTVWARTGYLGFLRRTELTDASGERHDALYVVGSLDETLELRGMRYHPIDIETSIIRSHKSIAECAVFTWTNLLVVVVELAGSEQEALDLVALVTNVVLEEHYLIVGVVVVVDPGVIPINSRGEKQRMHLRDGFLADQLDPIYVAYNM</sequence>
<name>A0A9Q1DV45_CONCO</name>
<dbReference type="InterPro" id="IPR025110">
    <property type="entry name" value="AMP-bd_C"/>
</dbReference>
<gene>
    <name evidence="8" type="ORF">COCON_G00048380</name>
</gene>
<dbReference type="OrthoDB" id="69964at2759"/>
<dbReference type="InterPro" id="IPR042099">
    <property type="entry name" value="ANL_N_sf"/>
</dbReference>
<dbReference type="PANTHER" id="PTHR22754">
    <property type="entry name" value="DISCO-INTERACTING PROTEIN 2 DIP2 -RELATED"/>
    <property type="match status" value="1"/>
</dbReference>
<evidence type="ECO:0000256" key="6">
    <source>
        <dbReference type="SAM" id="MobiDB-lite"/>
    </source>
</evidence>
<comment type="similarity">
    <text evidence="2">Belongs to the DIP2 family.</text>
</comment>
<evidence type="ECO:0000313" key="8">
    <source>
        <dbReference type="EMBL" id="KAJ8282319.1"/>
    </source>
</evidence>
<feature type="compositionally biased region" description="Low complexity" evidence="6">
    <location>
        <begin position="271"/>
        <end position="282"/>
    </location>
</feature>
<dbReference type="SUPFAM" id="SSF56801">
    <property type="entry name" value="Acetyl-CoA synthetase-like"/>
    <property type="match status" value="2"/>
</dbReference>
<keyword evidence="3" id="KW-0597">Phosphoprotein</keyword>
<dbReference type="InterPro" id="IPR045851">
    <property type="entry name" value="AMP-bd_C_sf"/>
</dbReference>
<evidence type="ECO:0000259" key="7">
    <source>
        <dbReference type="PROSITE" id="PS51912"/>
    </source>
</evidence>
<dbReference type="Proteomes" id="UP001152803">
    <property type="component" value="Unassembled WGS sequence"/>
</dbReference>
<reference evidence="8" key="1">
    <citation type="journal article" date="2023" name="Science">
        <title>Genome structures resolve the early diversification of teleost fishes.</title>
        <authorList>
            <person name="Parey E."/>
            <person name="Louis A."/>
            <person name="Montfort J."/>
            <person name="Bouchez O."/>
            <person name="Roques C."/>
            <person name="Iampietro C."/>
            <person name="Lluch J."/>
            <person name="Castinel A."/>
            <person name="Donnadieu C."/>
            <person name="Desvignes T."/>
            <person name="Floi Bucao C."/>
            <person name="Jouanno E."/>
            <person name="Wen M."/>
            <person name="Mejri S."/>
            <person name="Dirks R."/>
            <person name="Jansen H."/>
            <person name="Henkel C."/>
            <person name="Chen W.J."/>
            <person name="Zahm M."/>
            <person name="Cabau C."/>
            <person name="Klopp C."/>
            <person name="Thompson A.W."/>
            <person name="Robinson-Rechavi M."/>
            <person name="Braasch I."/>
            <person name="Lecointre G."/>
            <person name="Bobe J."/>
            <person name="Postlethwait J.H."/>
            <person name="Berthelot C."/>
            <person name="Roest Crollius H."/>
            <person name="Guiguen Y."/>
        </authorList>
    </citation>
    <scope>NUCLEOTIDE SEQUENCE</scope>
    <source>
        <strain evidence="8">Concon-B</strain>
    </source>
</reference>
<feature type="region of interest" description="Disordered" evidence="6">
    <location>
        <begin position="162"/>
        <end position="192"/>
    </location>
</feature>
<feature type="compositionally biased region" description="Polar residues" evidence="6">
    <location>
        <begin position="164"/>
        <end position="175"/>
    </location>
</feature>
<dbReference type="PANTHER" id="PTHR22754:SF34">
    <property type="entry name" value="DISCO-INTERACTING PROTEIN 2 HOMOLOG A"/>
    <property type="match status" value="1"/>
</dbReference>
<dbReference type="GO" id="GO:0007399">
    <property type="term" value="P:nervous system development"/>
    <property type="evidence" value="ECO:0007669"/>
    <property type="project" value="UniProtKB-KW"/>
</dbReference>
<feature type="compositionally biased region" description="Basic and acidic residues" evidence="6">
    <location>
        <begin position="182"/>
        <end position="192"/>
    </location>
</feature>
<dbReference type="SMART" id="SM01137">
    <property type="entry name" value="DMAP_binding"/>
    <property type="match status" value="1"/>
</dbReference>
<comment type="subcellular location">
    <subcellularLocation>
        <location evidence="1">Cell projection</location>
        <location evidence="1">Neuron projection</location>
    </subcellularLocation>
</comment>
<dbReference type="FunFam" id="3.30.300.30:FF:000001">
    <property type="entry name" value="DIP2 disco-interacting protein 2 homolog C"/>
    <property type="match status" value="1"/>
</dbReference>
<dbReference type="GO" id="GO:0009986">
    <property type="term" value="C:cell surface"/>
    <property type="evidence" value="ECO:0007669"/>
    <property type="project" value="TreeGrafter"/>
</dbReference>
<organism evidence="8 9">
    <name type="scientific">Conger conger</name>
    <name type="common">Conger eel</name>
    <name type="synonym">Muraena conger</name>
    <dbReference type="NCBI Taxonomy" id="82655"/>
    <lineage>
        <taxon>Eukaryota</taxon>
        <taxon>Metazoa</taxon>
        <taxon>Chordata</taxon>
        <taxon>Craniata</taxon>
        <taxon>Vertebrata</taxon>
        <taxon>Euteleostomi</taxon>
        <taxon>Actinopterygii</taxon>
        <taxon>Neopterygii</taxon>
        <taxon>Teleostei</taxon>
        <taxon>Anguilliformes</taxon>
        <taxon>Congridae</taxon>
        <taxon>Conger</taxon>
    </lineage>
</organism>
<feature type="compositionally biased region" description="Polar residues" evidence="6">
    <location>
        <begin position="15"/>
        <end position="31"/>
    </location>
</feature>
<evidence type="ECO:0000256" key="3">
    <source>
        <dbReference type="ARBA" id="ARBA00022553"/>
    </source>
</evidence>
<feature type="compositionally biased region" description="Polar residues" evidence="6">
    <location>
        <begin position="226"/>
        <end position="235"/>
    </location>
</feature>
<dbReference type="Gene3D" id="3.30.300.30">
    <property type="match status" value="2"/>
</dbReference>